<sequence length="125" mass="13591">MDDRIETLVDLLESQAGDGLRGVFYGDFRERDYAIAHASEDALEGYEPGHVDEVVDEVVLDVLSADRKEALHDPVGPLRCTVEVYDDGVNVIVLGYEDAPTIFVGLDGDVSNVTPVLEAVQETLA</sequence>
<gene>
    <name evidence="1" type="ORF">SAMN04487945_0019</name>
</gene>
<dbReference type="Proteomes" id="UP000198518">
    <property type="component" value="Unassembled WGS sequence"/>
</dbReference>
<dbReference type="RefSeq" id="WP_089667118.1">
    <property type="nucleotide sequence ID" value="NZ_FOJA01000001.1"/>
</dbReference>
<dbReference type="Pfam" id="PF24366">
    <property type="entry name" value="DUF7522"/>
    <property type="match status" value="1"/>
</dbReference>
<proteinExistence type="predicted"/>
<name>A0A1I0MGD1_9EURY</name>
<dbReference type="OrthoDB" id="264301at2157"/>
<accession>A0A1I0MGD1</accession>
<evidence type="ECO:0000313" key="2">
    <source>
        <dbReference type="Proteomes" id="UP000198518"/>
    </source>
</evidence>
<dbReference type="STRING" id="355548.SAMN04487945_0019"/>
<protein>
    <recommendedName>
        <fullName evidence="3">Roadblock/LAMTOR2 domain-containing protein</fullName>
    </recommendedName>
</protein>
<evidence type="ECO:0000313" key="1">
    <source>
        <dbReference type="EMBL" id="SEV87034.1"/>
    </source>
</evidence>
<reference evidence="1 2" key="1">
    <citation type="submission" date="2016-10" db="EMBL/GenBank/DDBJ databases">
        <authorList>
            <person name="de Groot N.N."/>
        </authorList>
    </citation>
    <scope>NUCLEOTIDE SEQUENCE [LARGE SCALE GENOMIC DNA]</scope>
    <source>
        <strain evidence="1 2">CGMCC 1.5337</strain>
    </source>
</reference>
<organism evidence="1 2">
    <name type="scientific">Halobacterium jilantaiense</name>
    <dbReference type="NCBI Taxonomy" id="355548"/>
    <lineage>
        <taxon>Archaea</taxon>
        <taxon>Methanobacteriati</taxon>
        <taxon>Methanobacteriota</taxon>
        <taxon>Stenosarchaea group</taxon>
        <taxon>Halobacteria</taxon>
        <taxon>Halobacteriales</taxon>
        <taxon>Halobacteriaceae</taxon>
        <taxon>Halobacterium</taxon>
    </lineage>
</organism>
<dbReference type="EMBL" id="FOJA01000001">
    <property type="protein sequence ID" value="SEV87034.1"/>
    <property type="molecule type" value="Genomic_DNA"/>
</dbReference>
<dbReference type="InterPro" id="IPR055944">
    <property type="entry name" value="DUF7522"/>
</dbReference>
<keyword evidence="2" id="KW-1185">Reference proteome</keyword>
<dbReference type="AlphaFoldDB" id="A0A1I0MGD1"/>
<evidence type="ECO:0008006" key="3">
    <source>
        <dbReference type="Google" id="ProtNLM"/>
    </source>
</evidence>